<dbReference type="EMBL" id="VSSQ01008305">
    <property type="protein sequence ID" value="MPM38497.1"/>
    <property type="molecule type" value="Genomic_DNA"/>
</dbReference>
<accession>A0A644ZCT4</accession>
<gene>
    <name evidence="1" type="ORF">SDC9_85126</name>
</gene>
<comment type="caution">
    <text evidence="1">The sequence shown here is derived from an EMBL/GenBank/DDBJ whole genome shotgun (WGS) entry which is preliminary data.</text>
</comment>
<name>A0A644ZCT4_9ZZZZ</name>
<organism evidence="1">
    <name type="scientific">bioreactor metagenome</name>
    <dbReference type="NCBI Taxonomy" id="1076179"/>
    <lineage>
        <taxon>unclassified sequences</taxon>
        <taxon>metagenomes</taxon>
        <taxon>ecological metagenomes</taxon>
    </lineage>
</organism>
<proteinExistence type="predicted"/>
<dbReference type="AlphaFoldDB" id="A0A644ZCT4"/>
<evidence type="ECO:0000313" key="1">
    <source>
        <dbReference type="EMBL" id="MPM38497.1"/>
    </source>
</evidence>
<reference evidence="1" key="1">
    <citation type="submission" date="2019-08" db="EMBL/GenBank/DDBJ databases">
        <authorList>
            <person name="Kucharzyk K."/>
            <person name="Murdoch R.W."/>
            <person name="Higgins S."/>
            <person name="Loffler F."/>
        </authorList>
    </citation>
    <scope>NUCLEOTIDE SEQUENCE</scope>
</reference>
<protein>
    <submittedName>
        <fullName evidence="1">Uncharacterized protein</fullName>
    </submittedName>
</protein>
<sequence length="51" mass="6005">MRYVSKICPVCGNEFVVLEKMEEKAIYCTLKCFLESQEKMSEEETSHILQE</sequence>